<dbReference type="Pfam" id="PF00724">
    <property type="entry name" value="Oxidored_FMN"/>
    <property type="match status" value="1"/>
</dbReference>
<dbReference type="VEuPathDB" id="FungiDB:ASPBRDRAFT_60145"/>
<dbReference type="GeneID" id="93580662"/>
<dbReference type="GO" id="GO:0016491">
    <property type="term" value="F:oxidoreductase activity"/>
    <property type="evidence" value="ECO:0007669"/>
    <property type="project" value="InterPro"/>
</dbReference>
<keyword evidence="3" id="KW-1185">Reference proteome</keyword>
<name>A0A1L9U2J8_ASPBC</name>
<dbReference type="InterPro" id="IPR001155">
    <property type="entry name" value="OxRdtase_FMN_N"/>
</dbReference>
<dbReference type="Gene3D" id="3.20.20.70">
    <property type="entry name" value="Aldolase class I"/>
    <property type="match status" value="1"/>
</dbReference>
<dbReference type="GO" id="GO:0010181">
    <property type="term" value="F:FMN binding"/>
    <property type="evidence" value="ECO:0007669"/>
    <property type="project" value="InterPro"/>
</dbReference>
<evidence type="ECO:0000313" key="2">
    <source>
        <dbReference type="EMBL" id="OJJ65885.1"/>
    </source>
</evidence>
<organism evidence="2 3">
    <name type="scientific">Aspergillus brasiliensis (strain CBS 101740 / IMI 381727 / IBT 21946)</name>
    <dbReference type="NCBI Taxonomy" id="767769"/>
    <lineage>
        <taxon>Eukaryota</taxon>
        <taxon>Fungi</taxon>
        <taxon>Dikarya</taxon>
        <taxon>Ascomycota</taxon>
        <taxon>Pezizomycotina</taxon>
        <taxon>Eurotiomycetes</taxon>
        <taxon>Eurotiomycetidae</taxon>
        <taxon>Eurotiales</taxon>
        <taxon>Aspergillaceae</taxon>
        <taxon>Aspergillus</taxon>
        <taxon>Aspergillus subgen. Circumdati</taxon>
    </lineage>
</organism>
<dbReference type="OMA" id="ENYNDWP"/>
<proteinExistence type="predicted"/>
<dbReference type="PANTHER" id="PTHR22893">
    <property type="entry name" value="NADH OXIDOREDUCTASE-RELATED"/>
    <property type="match status" value="1"/>
</dbReference>
<dbReference type="OrthoDB" id="276546at2759"/>
<accession>A0A1L9U2J8</accession>
<dbReference type="InterPro" id="IPR045247">
    <property type="entry name" value="Oye-like"/>
</dbReference>
<dbReference type="STRING" id="767769.A0A1L9U2J8"/>
<evidence type="ECO:0000313" key="3">
    <source>
        <dbReference type="Proteomes" id="UP000184499"/>
    </source>
</evidence>
<feature type="domain" description="NADH:flavin oxidoreductase/NADH oxidase N-terminal" evidence="1">
    <location>
        <begin position="4"/>
        <end position="363"/>
    </location>
</feature>
<sequence length="393" mass="44159">MSHLLEPITLGGSIPLRNRVCMGALTRNRCIDNSKPTEATVRYYAERAQDGVGLIVVEGTMISPHGAEWPHVPMLFDQSHVEAWKKVTDAVHRLGGKIFFQPWHAGRIQNDNMPMLKDSGYPVLAPSAIKARGGKYRTLPGLPGHTEKVVEIEDHGMILEQYRHSVKLAKEAGFDGVELLAQGGYLLHSYLCSHSNQRKDHYGGSVENRCRFPLEVLDAIINEWGPGAVGIKICPTDDYNDSMVSFRELSETYDYLIRQLVSRDLGYVNISRRGCDLGRSQDESWTPSPRPKGYELPEGYDPVKHFGPLIKFPGSKTKLMANHEYTVEEANQLVRDGQLDMVTFGRPFIHNPDVINRIRNGIPFAGNDRGGFVNYGPYKCPDENYNDWPHATI</sequence>
<reference evidence="3" key="1">
    <citation type="journal article" date="2017" name="Genome Biol.">
        <title>Comparative genomics reveals high biological diversity and specific adaptations in the industrially and medically important fungal genus Aspergillus.</title>
        <authorList>
            <person name="de Vries R.P."/>
            <person name="Riley R."/>
            <person name="Wiebenga A."/>
            <person name="Aguilar-Osorio G."/>
            <person name="Amillis S."/>
            <person name="Uchima C.A."/>
            <person name="Anderluh G."/>
            <person name="Asadollahi M."/>
            <person name="Askin M."/>
            <person name="Barry K."/>
            <person name="Battaglia E."/>
            <person name="Bayram O."/>
            <person name="Benocci T."/>
            <person name="Braus-Stromeyer S.A."/>
            <person name="Caldana C."/>
            <person name="Canovas D."/>
            <person name="Cerqueira G.C."/>
            <person name="Chen F."/>
            <person name="Chen W."/>
            <person name="Choi C."/>
            <person name="Clum A."/>
            <person name="Dos Santos R.A."/>
            <person name="Damasio A.R."/>
            <person name="Diallinas G."/>
            <person name="Emri T."/>
            <person name="Fekete E."/>
            <person name="Flipphi M."/>
            <person name="Freyberg S."/>
            <person name="Gallo A."/>
            <person name="Gournas C."/>
            <person name="Habgood R."/>
            <person name="Hainaut M."/>
            <person name="Harispe M.L."/>
            <person name="Henrissat B."/>
            <person name="Hilden K.S."/>
            <person name="Hope R."/>
            <person name="Hossain A."/>
            <person name="Karabika E."/>
            <person name="Karaffa L."/>
            <person name="Karanyi Z."/>
            <person name="Krasevec N."/>
            <person name="Kuo A."/>
            <person name="Kusch H."/>
            <person name="LaButti K."/>
            <person name="Lagendijk E.L."/>
            <person name="Lapidus A."/>
            <person name="Levasseur A."/>
            <person name="Lindquist E."/>
            <person name="Lipzen A."/>
            <person name="Logrieco A.F."/>
            <person name="MacCabe A."/>
            <person name="Maekelae M.R."/>
            <person name="Malavazi I."/>
            <person name="Melin P."/>
            <person name="Meyer V."/>
            <person name="Mielnichuk N."/>
            <person name="Miskei M."/>
            <person name="Molnar A.P."/>
            <person name="Mule G."/>
            <person name="Ngan C.Y."/>
            <person name="Orejas M."/>
            <person name="Orosz E."/>
            <person name="Ouedraogo J.P."/>
            <person name="Overkamp K.M."/>
            <person name="Park H.-S."/>
            <person name="Perrone G."/>
            <person name="Piumi F."/>
            <person name="Punt P.J."/>
            <person name="Ram A.F."/>
            <person name="Ramon A."/>
            <person name="Rauscher S."/>
            <person name="Record E."/>
            <person name="Riano-Pachon D.M."/>
            <person name="Robert V."/>
            <person name="Roehrig J."/>
            <person name="Ruller R."/>
            <person name="Salamov A."/>
            <person name="Salih N.S."/>
            <person name="Samson R.A."/>
            <person name="Sandor E."/>
            <person name="Sanguinetti M."/>
            <person name="Schuetze T."/>
            <person name="Sepcic K."/>
            <person name="Shelest E."/>
            <person name="Sherlock G."/>
            <person name="Sophianopoulou V."/>
            <person name="Squina F.M."/>
            <person name="Sun H."/>
            <person name="Susca A."/>
            <person name="Todd R.B."/>
            <person name="Tsang A."/>
            <person name="Unkles S.E."/>
            <person name="van de Wiele N."/>
            <person name="van Rossen-Uffink D."/>
            <person name="Oliveira J.V."/>
            <person name="Vesth T.C."/>
            <person name="Visser J."/>
            <person name="Yu J.-H."/>
            <person name="Zhou M."/>
            <person name="Andersen M.R."/>
            <person name="Archer D.B."/>
            <person name="Baker S.E."/>
            <person name="Benoit I."/>
            <person name="Brakhage A.A."/>
            <person name="Braus G.H."/>
            <person name="Fischer R."/>
            <person name="Frisvad J.C."/>
            <person name="Goldman G.H."/>
            <person name="Houbraken J."/>
            <person name="Oakley B."/>
            <person name="Pocsi I."/>
            <person name="Scazzocchio C."/>
            <person name="Seiboth B."/>
            <person name="vanKuyk P.A."/>
            <person name="Wortman J."/>
            <person name="Dyer P.S."/>
            <person name="Grigoriev I.V."/>
        </authorList>
    </citation>
    <scope>NUCLEOTIDE SEQUENCE [LARGE SCALE GENOMIC DNA]</scope>
    <source>
        <strain evidence="3">CBS 101740 / IMI 381727 / IBT 21946</strain>
    </source>
</reference>
<dbReference type="Proteomes" id="UP000184499">
    <property type="component" value="Unassembled WGS sequence"/>
</dbReference>
<evidence type="ECO:0000259" key="1">
    <source>
        <dbReference type="Pfam" id="PF00724"/>
    </source>
</evidence>
<dbReference type="RefSeq" id="XP_067473136.1">
    <property type="nucleotide sequence ID" value="XM_067628174.1"/>
</dbReference>
<dbReference type="SUPFAM" id="SSF51395">
    <property type="entry name" value="FMN-linked oxidoreductases"/>
    <property type="match status" value="1"/>
</dbReference>
<protein>
    <recommendedName>
        <fullName evidence="1">NADH:flavin oxidoreductase/NADH oxidase N-terminal domain-containing protein</fullName>
    </recommendedName>
</protein>
<gene>
    <name evidence="2" type="ORF">ASPBRDRAFT_60145</name>
</gene>
<dbReference type="AlphaFoldDB" id="A0A1L9U2J8"/>
<dbReference type="InterPro" id="IPR013785">
    <property type="entry name" value="Aldolase_TIM"/>
</dbReference>
<dbReference type="EMBL" id="KV878704">
    <property type="protein sequence ID" value="OJJ65885.1"/>
    <property type="molecule type" value="Genomic_DNA"/>
</dbReference>
<dbReference type="PANTHER" id="PTHR22893:SF91">
    <property type="entry name" value="NADPH DEHYDROGENASE 2-RELATED"/>
    <property type="match status" value="1"/>
</dbReference>